<proteinExistence type="predicted"/>
<sequence>MANQIPWQVEMIRHEPHRPMTAFFRFLNAAGECVGAFAYRLQNRVTIYELMMDPDVSVVQVDFGEPGALISVHVRRCNWRNGLRRDISRFFGLLKRRPSAHADPTRIAPFTPEGVATTSATPLVSLVIPTRDRAGLLARAVETLFEQASWPHLELVVVDNGSVEPETFALFDRLRALPNVSIVRVNEPFNFARLINAGARAARGEVLALINNDVEARAADWLAPLVRLAIDPRVGAVGAKLLYENGTVQHAGVMLGIRGLTSHAGVGRAADDPGPYGMLTTTRRVSAVTGACLLTRRDVFDALGGLDENFVIEFNDVDYCLRAGAAGHAIVYAAEPMLLHKEGATRQARPLREQEVRDRSLFMRRWGHALVDDPYYPPDLTLRDESLSPVERRNGE</sequence>
<reference evidence="2" key="1">
    <citation type="journal article" date="2023" name="Int. J. Syst. Evol. Microbiol.">
        <title>Methylocystis iwaonis sp. nov., a type II methane-oxidizing bacterium from surface soil of a rice paddy field in Japan, and emended description of the genus Methylocystis (ex Whittenbury et al. 1970) Bowman et al. 1993.</title>
        <authorList>
            <person name="Kaise H."/>
            <person name="Sawadogo J.B."/>
            <person name="Alam M.S."/>
            <person name="Ueno C."/>
            <person name="Dianou D."/>
            <person name="Shinjo R."/>
            <person name="Asakawa S."/>
        </authorList>
    </citation>
    <scope>NUCLEOTIDE SEQUENCE</scope>
    <source>
        <strain evidence="2">LMG27198</strain>
    </source>
</reference>
<dbReference type="InterPro" id="IPR029044">
    <property type="entry name" value="Nucleotide-diphossugar_trans"/>
</dbReference>
<gene>
    <name evidence="2" type="ORF">LMG27198_27230</name>
</gene>
<feature type="domain" description="Glycosyltransferase 2-like" evidence="1">
    <location>
        <begin position="125"/>
        <end position="303"/>
    </location>
</feature>
<dbReference type="SUPFAM" id="SSF53448">
    <property type="entry name" value="Nucleotide-diphospho-sugar transferases"/>
    <property type="match status" value="1"/>
</dbReference>
<dbReference type="InterPro" id="IPR001173">
    <property type="entry name" value="Glyco_trans_2-like"/>
</dbReference>
<dbReference type="Pfam" id="PF00535">
    <property type="entry name" value="Glycos_transf_2"/>
    <property type="match status" value="1"/>
</dbReference>
<organism evidence="2 3">
    <name type="scientific">Methylocystis echinoides</name>
    <dbReference type="NCBI Taxonomy" id="29468"/>
    <lineage>
        <taxon>Bacteria</taxon>
        <taxon>Pseudomonadati</taxon>
        <taxon>Pseudomonadota</taxon>
        <taxon>Alphaproteobacteria</taxon>
        <taxon>Hyphomicrobiales</taxon>
        <taxon>Methylocystaceae</taxon>
        <taxon>Methylocystis</taxon>
    </lineage>
</organism>
<dbReference type="CDD" id="cd04186">
    <property type="entry name" value="GT_2_like_c"/>
    <property type="match status" value="1"/>
</dbReference>
<comment type="caution">
    <text evidence="2">The sequence shown here is derived from an EMBL/GenBank/DDBJ whole genome shotgun (WGS) entry which is preliminary data.</text>
</comment>
<evidence type="ECO:0000313" key="3">
    <source>
        <dbReference type="Proteomes" id="UP001144323"/>
    </source>
</evidence>
<protein>
    <recommendedName>
        <fullName evidence="1">Glycosyltransferase 2-like domain-containing protein</fullName>
    </recommendedName>
</protein>
<evidence type="ECO:0000313" key="2">
    <source>
        <dbReference type="EMBL" id="GLI93731.1"/>
    </source>
</evidence>
<dbReference type="PANTHER" id="PTHR43179:SF7">
    <property type="entry name" value="RHAMNOSYLTRANSFERASE WBBL"/>
    <property type="match status" value="1"/>
</dbReference>
<accession>A0A9W6GVB6</accession>
<dbReference type="PANTHER" id="PTHR43179">
    <property type="entry name" value="RHAMNOSYLTRANSFERASE WBBL"/>
    <property type="match status" value="1"/>
</dbReference>
<dbReference type="EMBL" id="BSEC01000001">
    <property type="protein sequence ID" value="GLI93731.1"/>
    <property type="molecule type" value="Genomic_DNA"/>
</dbReference>
<dbReference type="RefSeq" id="WP_281803718.1">
    <property type="nucleotide sequence ID" value="NZ_BSEC01000001.1"/>
</dbReference>
<dbReference type="AlphaFoldDB" id="A0A9W6GVB6"/>
<evidence type="ECO:0000259" key="1">
    <source>
        <dbReference type="Pfam" id="PF00535"/>
    </source>
</evidence>
<name>A0A9W6GVB6_9HYPH</name>
<keyword evidence="3" id="KW-1185">Reference proteome</keyword>
<dbReference type="Proteomes" id="UP001144323">
    <property type="component" value="Unassembled WGS sequence"/>
</dbReference>
<dbReference type="Gene3D" id="3.90.550.10">
    <property type="entry name" value="Spore Coat Polysaccharide Biosynthesis Protein SpsA, Chain A"/>
    <property type="match status" value="1"/>
</dbReference>